<dbReference type="GO" id="GO:0003676">
    <property type="term" value="F:nucleic acid binding"/>
    <property type="evidence" value="ECO:0007669"/>
    <property type="project" value="InterPro"/>
</dbReference>
<keyword evidence="13" id="KW-1185">Reference proteome</keyword>
<dbReference type="FunFam" id="1.10.340.70:FF:000001">
    <property type="entry name" value="Retrovirus-related Pol polyprotein from transposon gypsy-like Protein"/>
    <property type="match status" value="1"/>
</dbReference>
<proteinExistence type="predicted"/>
<evidence type="ECO:0000256" key="8">
    <source>
        <dbReference type="ARBA" id="ARBA00022918"/>
    </source>
</evidence>
<reference evidence="12" key="2">
    <citation type="submission" date="2020-12" db="EMBL/GenBank/DDBJ databases">
        <authorList>
            <person name="Kanost M."/>
        </authorList>
    </citation>
    <scope>NUCLEOTIDE SEQUENCE</scope>
</reference>
<dbReference type="PANTHER" id="PTHR37984">
    <property type="entry name" value="PROTEIN CBG26694"/>
    <property type="match status" value="1"/>
</dbReference>
<keyword evidence="7" id="KW-0378">Hydrolase</keyword>
<evidence type="ECO:0000256" key="5">
    <source>
        <dbReference type="ARBA" id="ARBA00022722"/>
    </source>
</evidence>
<dbReference type="FunFam" id="3.30.70.270:FF:000020">
    <property type="entry name" value="Transposon Tf2-6 polyprotein-like Protein"/>
    <property type="match status" value="1"/>
</dbReference>
<dbReference type="GO" id="GO:0008270">
    <property type="term" value="F:zinc ion binding"/>
    <property type="evidence" value="ECO:0007669"/>
    <property type="project" value="InterPro"/>
</dbReference>
<dbReference type="PROSITE" id="PS50878">
    <property type="entry name" value="RT_POL"/>
    <property type="match status" value="1"/>
</dbReference>
<dbReference type="EC" id="2.7.7.49" evidence="1"/>
<keyword evidence="4" id="KW-0548">Nucleotidyltransferase</keyword>
<gene>
    <name evidence="12" type="ORF">O3G_MSEX007747</name>
</gene>
<evidence type="ECO:0000259" key="11">
    <source>
        <dbReference type="PROSITE" id="PS51762"/>
    </source>
</evidence>
<evidence type="ECO:0000256" key="6">
    <source>
        <dbReference type="ARBA" id="ARBA00022759"/>
    </source>
</evidence>
<dbReference type="InterPro" id="IPR041588">
    <property type="entry name" value="Integrase_H2C2"/>
</dbReference>
<dbReference type="CDD" id="cd01647">
    <property type="entry name" value="RT_LTR"/>
    <property type="match status" value="1"/>
</dbReference>
<feature type="domain" description="GH16" evidence="11">
    <location>
        <begin position="1065"/>
        <end position="1245"/>
    </location>
</feature>
<dbReference type="GO" id="GO:0004553">
    <property type="term" value="F:hydrolase activity, hydrolyzing O-glycosyl compounds"/>
    <property type="evidence" value="ECO:0007669"/>
    <property type="project" value="InterPro"/>
</dbReference>
<dbReference type="GO" id="GO:0004519">
    <property type="term" value="F:endonuclease activity"/>
    <property type="evidence" value="ECO:0007669"/>
    <property type="project" value="UniProtKB-KW"/>
</dbReference>
<dbReference type="InterPro" id="IPR050951">
    <property type="entry name" value="Retrovirus_Pol_polyprotein"/>
</dbReference>
<dbReference type="GO" id="GO:0008233">
    <property type="term" value="F:peptidase activity"/>
    <property type="evidence" value="ECO:0007669"/>
    <property type="project" value="UniProtKB-KW"/>
</dbReference>
<reference evidence="12" key="1">
    <citation type="journal article" date="2016" name="Insect Biochem. Mol. Biol.">
        <title>Multifaceted biological insights from a draft genome sequence of the tobacco hornworm moth, Manduca sexta.</title>
        <authorList>
            <person name="Kanost M.R."/>
            <person name="Arrese E.L."/>
            <person name="Cao X."/>
            <person name="Chen Y.R."/>
            <person name="Chellapilla S."/>
            <person name="Goldsmith M.R."/>
            <person name="Grosse-Wilde E."/>
            <person name="Heckel D.G."/>
            <person name="Herndon N."/>
            <person name="Jiang H."/>
            <person name="Papanicolaou A."/>
            <person name="Qu J."/>
            <person name="Soulages J.L."/>
            <person name="Vogel H."/>
            <person name="Walters J."/>
            <person name="Waterhouse R.M."/>
            <person name="Ahn S.J."/>
            <person name="Almeida F.C."/>
            <person name="An C."/>
            <person name="Aqrawi P."/>
            <person name="Bretschneider A."/>
            <person name="Bryant W.B."/>
            <person name="Bucks S."/>
            <person name="Chao H."/>
            <person name="Chevignon G."/>
            <person name="Christen J.M."/>
            <person name="Clarke D.F."/>
            <person name="Dittmer N.T."/>
            <person name="Ferguson L.C.F."/>
            <person name="Garavelou S."/>
            <person name="Gordon K.H.J."/>
            <person name="Gunaratna R.T."/>
            <person name="Han Y."/>
            <person name="Hauser F."/>
            <person name="He Y."/>
            <person name="Heidel-Fischer H."/>
            <person name="Hirsh A."/>
            <person name="Hu Y."/>
            <person name="Jiang H."/>
            <person name="Kalra D."/>
            <person name="Klinner C."/>
            <person name="Konig C."/>
            <person name="Kovar C."/>
            <person name="Kroll A.R."/>
            <person name="Kuwar S.S."/>
            <person name="Lee S.L."/>
            <person name="Lehman R."/>
            <person name="Li K."/>
            <person name="Li Z."/>
            <person name="Liang H."/>
            <person name="Lovelace S."/>
            <person name="Lu Z."/>
            <person name="Mansfield J.H."/>
            <person name="McCulloch K.J."/>
            <person name="Mathew T."/>
            <person name="Morton B."/>
            <person name="Muzny D.M."/>
            <person name="Neunemann D."/>
            <person name="Ongeri F."/>
            <person name="Pauchet Y."/>
            <person name="Pu L.L."/>
            <person name="Pyrousis I."/>
            <person name="Rao X.J."/>
            <person name="Redding A."/>
            <person name="Roesel C."/>
            <person name="Sanchez-Gracia A."/>
            <person name="Schaack S."/>
            <person name="Shukla A."/>
            <person name="Tetreau G."/>
            <person name="Wang Y."/>
            <person name="Xiong G.H."/>
            <person name="Traut W."/>
            <person name="Walsh T.K."/>
            <person name="Worley K.C."/>
            <person name="Wu D."/>
            <person name="Wu W."/>
            <person name="Wu Y.Q."/>
            <person name="Zhang X."/>
            <person name="Zou Z."/>
            <person name="Zucker H."/>
            <person name="Briscoe A.D."/>
            <person name="Burmester T."/>
            <person name="Clem R.J."/>
            <person name="Feyereisen R."/>
            <person name="Grimmelikhuijzen C.J.P."/>
            <person name="Hamodrakas S.J."/>
            <person name="Hansson B.S."/>
            <person name="Huguet E."/>
            <person name="Jermiin L.S."/>
            <person name="Lan Q."/>
            <person name="Lehman H.K."/>
            <person name="Lorenzen M."/>
            <person name="Merzendorfer H."/>
            <person name="Michalopoulos I."/>
            <person name="Morton D.B."/>
            <person name="Muthukrishnan S."/>
            <person name="Oakeshott J.G."/>
            <person name="Palmer W."/>
            <person name="Park Y."/>
            <person name="Passarelli A.L."/>
            <person name="Rozas J."/>
            <person name="Schwartz L.M."/>
            <person name="Smith W."/>
            <person name="Southgate A."/>
            <person name="Vilcinskas A."/>
            <person name="Vogt R."/>
            <person name="Wang P."/>
            <person name="Werren J."/>
            <person name="Yu X.Q."/>
            <person name="Zhou J.J."/>
            <person name="Brown S.J."/>
            <person name="Scherer S.E."/>
            <person name="Richards S."/>
            <person name="Blissard G.W."/>
        </authorList>
    </citation>
    <scope>NUCLEOTIDE SEQUENCE</scope>
</reference>
<sequence>MPKRARTKTVRRYKSTNKPRHKRWRPWRQQDTSPENSSSESSCEEIKYKSGKAPTPFIMENIITAKADIIPLFDPENEMFVSQWINKIEQLASIHNWTDTIKSYFMQSRLTGMAKVWHSSLQHYDMTWEEWKKQLLEAFPRNIDFVESLREMLAKRKTPIESMTQYFYNKNAMLTRLEISGEKAVACLIDGLPMHMRPPARAGNYSNPSELYSKFLSVMEEIKPKSTQTSRQASFNPTIDQQSELKEVRKPILCFLCQGTGHTVRRCPKNSYNNKSPCPHCGKHGHLPERCWYKPGTSQSATVSTSTLNEKQETVNLLSELNSDTPVCYRPYRLSMPEKSIVRDKIDDLLKNNIIRESSSAYASPIILVRKKGGDYRLCVDYRKLNSMTVKDKYPLPVIEEQVEKLSGKRFFSTLDLSQGFYQIPLHKDSIPKTGFVTPEGHYEFIRMPFGLANSPCVFQRLMDKILGALRFETVLPYIDDILIPSVTEEQGLETLKIVLEIIRDAKLTLNIEKCTFLESEIEYLGYEISEKGIRPGHKKIEAVTKYKEPCNIHELRMFLGLTSYFRKFVKNYAILSHDLYQLLKKNRPWEWGPQQQTTFDLLKRILTDRPLLALYNPKAKTEVHTDASSKGIAGILLQKSNGVLRPVAYYSRKTTKEEALYHSFELETLAVVDSLKRFRIYLAGIQFKVITDCVAVRQTFEKKDLLPRVARWWLSIQEYNMDIEHKPGLSHKHVDALSRTPVNTIEVLVLDILDWVVCLQNRDSTIGVIKHKLENNVTDPDIANNYVLQDNKLYRKIINDQLRLVIPKAARWNIMRKYHDDIGHPGLKRCDEIVKDNCWFPRMTRFIKKYVNACIDCLYKRGQYGKPEGNLHPIQKIAEPMDTKKASAYMKKRFDEKRRKPTEYKIGDLVLWKGAQGKNKESVRKLKEKFSGPYKIKKVLGNDRYLIVSIKGLKGYKNYQATVASDALRRFVEDNGSDTDSSESQLDPTDWGWKLVDNTLEPVQTLLSPAPEILLNTIFCNCKKGCSAKCGCKKVGLFCSLACTNCQGRSCSNVESLTEEDSCDSYEDTSPLTQFTCTQNEEEEEREEFDEQPLLPASHSVMMAARGFGRVIAIFLCVAVCVEGYPSGSTSLTDSLNLFSKILLEPFLKKYGSPHYSSGIIKIATARGNRQLYYGQNDYSNKMLYGGPIMDLDCRETLLFTKLRRDGSAWGDNFHVYSLEWTPGNILSSFTLNYLMLLLKLMNF</sequence>
<evidence type="ECO:0000256" key="1">
    <source>
        <dbReference type="ARBA" id="ARBA00012493"/>
    </source>
</evidence>
<accession>A0A921Z7J6</accession>
<dbReference type="InterPro" id="IPR041373">
    <property type="entry name" value="RT_RNaseH"/>
</dbReference>
<evidence type="ECO:0000256" key="7">
    <source>
        <dbReference type="ARBA" id="ARBA00022801"/>
    </source>
</evidence>
<dbReference type="Proteomes" id="UP000791440">
    <property type="component" value="Unassembled WGS sequence"/>
</dbReference>
<keyword evidence="6" id="KW-0255">Endonuclease</keyword>
<dbReference type="Pfam" id="PF17921">
    <property type="entry name" value="Integrase_H2C2"/>
    <property type="match status" value="1"/>
</dbReference>
<keyword evidence="5" id="KW-0540">Nuclease</keyword>
<evidence type="ECO:0000259" key="10">
    <source>
        <dbReference type="PROSITE" id="PS50878"/>
    </source>
</evidence>
<dbReference type="SMART" id="SM00343">
    <property type="entry name" value="ZnF_C2HC"/>
    <property type="match status" value="2"/>
</dbReference>
<dbReference type="CDD" id="cd09274">
    <property type="entry name" value="RNase_HI_RT_Ty3"/>
    <property type="match status" value="1"/>
</dbReference>
<dbReference type="InterPro" id="IPR000757">
    <property type="entry name" value="Beta-glucanase-like"/>
</dbReference>
<dbReference type="PROSITE" id="PS51762">
    <property type="entry name" value="GH16_2"/>
    <property type="match status" value="1"/>
</dbReference>
<dbReference type="Pfam" id="PF00078">
    <property type="entry name" value="RVT_1"/>
    <property type="match status" value="1"/>
</dbReference>
<feature type="compositionally biased region" description="Basic residues" evidence="9">
    <location>
        <begin position="1"/>
        <end position="26"/>
    </location>
</feature>
<organism evidence="12 13">
    <name type="scientific">Manduca sexta</name>
    <name type="common">Tobacco hawkmoth</name>
    <name type="synonym">Tobacco hornworm</name>
    <dbReference type="NCBI Taxonomy" id="7130"/>
    <lineage>
        <taxon>Eukaryota</taxon>
        <taxon>Metazoa</taxon>
        <taxon>Ecdysozoa</taxon>
        <taxon>Arthropoda</taxon>
        <taxon>Hexapoda</taxon>
        <taxon>Insecta</taxon>
        <taxon>Pterygota</taxon>
        <taxon>Neoptera</taxon>
        <taxon>Endopterygota</taxon>
        <taxon>Lepidoptera</taxon>
        <taxon>Glossata</taxon>
        <taxon>Ditrysia</taxon>
        <taxon>Bombycoidea</taxon>
        <taxon>Sphingidae</taxon>
        <taxon>Sphinginae</taxon>
        <taxon>Sphingini</taxon>
        <taxon>Manduca</taxon>
    </lineage>
</organism>
<name>A0A921Z7J6_MANSE</name>
<dbReference type="InterPro" id="IPR000477">
    <property type="entry name" value="RT_dom"/>
</dbReference>
<dbReference type="InterPro" id="IPR001878">
    <property type="entry name" value="Znf_CCHC"/>
</dbReference>
<feature type="domain" description="Reverse transcriptase" evidence="10">
    <location>
        <begin position="350"/>
        <end position="529"/>
    </location>
</feature>
<dbReference type="AlphaFoldDB" id="A0A921Z7J6"/>
<evidence type="ECO:0000256" key="4">
    <source>
        <dbReference type="ARBA" id="ARBA00022695"/>
    </source>
</evidence>
<keyword evidence="8" id="KW-0695">RNA-directed DNA polymerase</keyword>
<dbReference type="GO" id="GO:0006508">
    <property type="term" value="P:proteolysis"/>
    <property type="evidence" value="ECO:0007669"/>
    <property type="project" value="UniProtKB-KW"/>
</dbReference>
<protein>
    <recommendedName>
        <fullName evidence="1">RNA-directed DNA polymerase</fullName>
        <ecNumber evidence="1">2.7.7.49</ecNumber>
    </recommendedName>
</protein>
<dbReference type="GO" id="GO:0005975">
    <property type="term" value="P:carbohydrate metabolic process"/>
    <property type="evidence" value="ECO:0007669"/>
    <property type="project" value="InterPro"/>
</dbReference>
<evidence type="ECO:0000256" key="3">
    <source>
        <dbReference type="ARBA" id="ARBA00022679"/>
    </source>
</evidence>
<comment type="caution">
    <text evidence="12">The sequence shown here is derived from an EMBL/GenBank/DDBJ whole genome shotgun (WGS) entry which is preliminary data.</text>
</comment>
<dbReference type="PANTHER" id="PTHR37984:SF5">
    <property type="entry name" value="PROTEIN NYNRIN-LIKE"/>
    <property type="match status" value="1"/>
</dbReference>
<keyword evidence="3" id="KW-0808">Transferase</keyword>
<evidence type="ECO:0000256" key="2">
    <source>
        <dbReference type="ARBA" id="ARBA00022670"/>
    </source>
</evidence>
<dbReference type="Pfam" id="PF17917">
    <property type="entry name" value="RT_RNaseH"/>
    <property type="match status" value="1"/>
</dbReference>
<evidence type="ECO:0000256" key="9">
    <source>
        <dbReference type="SAM" id="MobiDB-lite"/>
    </source>
</evidence>
<keyword evidence="2" id="KW-0645">Protease</keyword>
<evidence type="ECO:0000313" key="12">
    <source>
        <dbReference type="EMBL" id="KAG6452699.1"/>
    </source>
</evidence>
<evidence type="ECO:0000313" key="13">
    <source>
        <dbReference type="Proteomes" id="UP000791440"/>
    </source>
</evidence>
<dbReference type="GO" id="GO:0003964">
    <property type="term" value="F:RNA-directed DNA polymerase activity"/>
    <property type="evidence" value="ECO:0007669"/>
    <property type="project" value="UniProtKB-KW"/>
</dbReference>
<dbReference type="FunFam" id="3.10.10.10:FF:000007">
    <property type="entry name" value="Retrovirus-related Pol polyprotein from transposon 17.6-like Protein"/>
    <property type="match status" value="1"/>
</dbReference>
<dbReference type="EMBL" id="JH668428">
    <property type="protein sequence ID" value="KAG6452699.1"/>
    <property type="molecule type" value="Genomic_DNA"/>
</dbReference>
<feature type="region of interest" description="Disordered" evidence="9">
    <location>
        <begin position="1"/>
        <end position="46"/>
    </location>
</feature>